<evidence type="ECO:0000256" key="1">
    <source>
        <dbReference type="SAM" id="Coils"/>
    </source>
</evidence>
<keyword evidence="1" id="KW-0175">Coiled coil</keyword>
<name>A0A7S1L8L2_ALECA</name>
<evidence type="ECO:0000313" key="3">
    <source>
        <dbReference type="EMBL" id="CAD9097407.1"/>
    </source>
</evidence>
<reference evidence="3" key="1">
    <citation type="submission" date="2021-01" db="EMBL/GenBank/DDBJ databases">
        <authorList>
            <person name="Corre E."/>
            <person name="Pelletier E."/>
            <person name="Niang G."/>
            <person name="Scheremetjew M."/>
            <person name="Finn R."/>
            <person name="Kale V."/>
            <person name="Holt S."/>
            <person name="Cochrane G."/>
            <person name="Meng A."/>
            <person name="Brown T."/>
            <person name="Cohen L."/>
        </authorList>
    </citation>
    <scope>NUCLEOTIDE SEQUENCE</scope>
    <source>
        <strain evidence="3">OF101</strain>
    </source>
</reference>
<feature type="region of interest" description="Disordered" evidence="2">
    <location>
        <begin position="19"/>
        <end position="53"/>
    </location>
</feature>
<sequence>MSRRGDAWGSSHDAFAAIAGAQVGESASSSGVPGARPPDGAKAQGNEALGDGAGSARALMQHCKSAFSALEARLDADTAEARGSRMEELERRCETLTARLAAREAELEKASSRIEDIDVREALIDAQQIHFDVLGEQLSAKEAELQQRGAELADLQVKLESRIGECDAQCDALAAELLAQKSEMEQTVARLGNFEGREVLLRAREQMCEVRELELKAREQDCAESEVREFELNAREQDCVQREALLARARDLYQ</sequence>
<evidence type="ECO:0000256" key="2">
    <source>
        <dbReference type="SAM" id="MobiDB-lite"/>
    </source>
</evidence>
<feature type="coiled-coil region" evidence="1">
    <location>
        <begin position="79"/>
        <end position="113"/>
    </location>
</feature>
<gene>
    <name evidence="3" type="ORF">ACAT0790_LOCUS5706</name>
</gene>
<protein>
    <submittedName>
        <fullName evidence="3">Uncharacterized protein</fullName>
    </submittedName>
</protein>
<accession>A0A7S1L8L2</accession>
<organism evidence="3">
    <name type="scientific">Alexandrium catenella</name>
    <name type="common">Red tide dinoflagellate</name>
    <name type="synonym">Gonyaulax catenella</name>
    <dbReference type="NCBI Taxonomy" id="2925"/>
    <lineage>
        <taxon>Eukaryota</taxon>
        <taxon>Sar</taxon>
        <taxon>Alveolata</taxon>
        <taxon>Dinophyceae</taxon>
        <taxon>Gonyaulacales</taxon>
        <taxon>Pyrocystaceae</taxon>
        <taxon>Alexandrium</taxon>
    </lineage>
</organism>
<dbReference type="AlphaFoldDB" id="A0A7S1L8L2"/>
<dbReference type="EMBL" id="HBGE01009472">
    <property type="protein sequence ID" value="CAD9097407.1"/>
    <property type="molecule type" value="Transcribed_RNA"/>
</dbReference>
<proteinExistence type="predicted"/>